<comment type="caution">
    <text evidence="1">The sequence shown here is derived from an EMBL/GenBank/DDBJ whole genome shotgun (WGS) entry which is preliminary data.</text>
</comment>
<reference evidence="1 2" key="1">
    <citation type="submission" date="2018-03" db="EMBL/GenBank/DDBJ databases">
        <title>Genomic Encyclopedia of Archaeal and Bacterial Type Strains, Phase II (KMG-II): from individual species to whole genera.</title>
        <authorList>
            <person name="Goeker M."/>
        </authorList>
    </citation>
    <scope>NUCLEOTIDE SEQUENCE [LARGE SCALE GENOMIC DNA]</scope>
    <source>
        <strain evidence="1 2">DSM 29328</strain>
    </source>
</reference>
<dbReference type="RefSeq" id="WP_106207910.1">
    <property type="nucleotide sequence ID" value="NZ_PVTD01000014.1"/>
</dbReference>
<protein>
    <submittedName>
        <fullName evidence="1">Uncharacterized protein</fullName>
    </submittedName>
</protein>
<dbReference type="AlphaFoldDB" id="A0A2T0RGH6"/>
<dbReference type="OrthoDB" id="7865705at2"/>
<gene>
    <name evidence="1" type="ORF">CLV78_11434</name>
</gene>
<accession>A0A2T0RGH6</accession>
<evidence type="ECO:0000313" key="1">
    <source>
        <dbReference type="EMBL" id="PRY20249.1"/>
    </source>
</evidence>
<evidence type="ECO:0000313" key="2">
    <source>
        <dbReference type="Proteomes" id="UP000239480"/>
    </source>
</evidence>
<proteinExistence type="predicted"/>
<name>A0A2T0RGH6_9RHOB</name>
<organism evidence="1 2">
    <name type="scientific">Aliiruegeria haliotis</name>
    <dbReference type="NCBI Taxonomy" id="1280846"/>
    <lineage>
        <taxon>Bacteria</taxon>
        <taxon>Pseudomonadati</taxon>
        <taxon>Pseudomonadota</taxon>
        <taxon>Alphaproteobacteria</taxon>
        <taxon>Rhodobacterales</taxon>
        <taxon>Roseobacteraceae</taxon>
        <taxon>Aliiruegeria</taxon>
    </lineage>
</organism>
<sequence>MSVSSDAITRIHQITAELEKAREEVSGSLATPACDGGAKDIERSRLEDLHRRVTGALSALHGEARDY</sequence>
<dbReference type="Proteomes" id="UP000239480">
    <property type="component" value="Unassembled WGS sequence"/>
</dbReference>
<dbReference type="EMBL" id="PVTD01000014">
    <property type="protein sequence ID" value="PRY20249.1"/>
    <property type="molecule type" value="Genomic_DNA"/>
</dbReference>
<keyword evidence="2" id="KW-1185">Reference proteome</keyword>